<reference evidence="1" key="1">
    <citation type="submission" date="2022-06" db="EMBL/GenBank/DDBJ databases">
        <title>Phylogenomic reconstructions and comparative analyses of Kickxellomycotina fungi.</title>
        <authorList>
            <person name="Reynolds N.K."/>
            <person name="Stajich J.E."/>
            <person name="Barry K."/>
            <person name="Grigoriev I.V."/>
            <person name="Crous P."/>
            <person name="Smith M.E."/>
        </authorList>
    </citation>
    <scope>NUCLEOTIDE SEQUENCE</scope>
    <source>
        <strain evidence="1">RSA 2271</strain>
    </source>
</reference>
<organism evidence="1 2">
    <name type="scientific">Spiromyces aspiralis</name>
    <dbReference type="NCBI Taxonomy" id="68401"/>
    <lineage>
        <taxon>Eukaryota</taxon>
        <taxon>Fungi</taxon>
        <taxon>Fungi incertae sedis</taxon>
        <taxon>Zoopagomycota</taxon>
        <taxon>Kickxellomycotina</taxon>
        <taxon>Kickxellomycetes</taxon>
        <taxon>Kickxellales</taxon>
        <taxon>Kickxellaceae</taxon>
        <taxon>Spiromyces</taxon>
    </lineage>
</organism>
<proteinExistence type="predicted"/>
<dbReference type="Proteomes" id="UP001145114">
    <property type="component" value="Unassembled WGS sequence"/>
</dbReference>
<protein>
    <submittedName>
        <fullName evidence="1">Uncharacterized protein</fullName>
    </submittedName>
</protein>
<evidence type="ECO:0000313" key="1">
    <source>
        <dbReference type="EMBL" id="KAJ1675847.1"/>
    </source>
</evidence>
<evidence type="ECO:0000313" key="2">
    <source>
        <dbReference type="Proteomes" id="UP001145114"/>
    </source>
</evidence>
<comment type="caution">
    <text evidence="1">The sequence shown here is derived from an EMBL/GenBank/DDBJ whole genome shotgun (WGS) entry which is preliminary data.</text>
</comment>
<name>A0ACC1HH95_9FUNG</name>
<accession>A0ACC1HH95</accession>
<keyword evidence="2" id="KW-1185">Reference proteome</keyword>
<gene>
    <name evidence="1" type="ORF">EV182_000461</name>
</gene>
<dbReference type="EMBL" id="JAMZIH010005162">
    <property type="protein sequence ID" value="KAJ1675847.1"/>
    <property type="molecule type" value="Genomic_DNA"/>
</dbReference>
<sequence>MSTGRVADENVQGDDAVTEELLANTPGYSLRSGAPAQVALERAVTGNSDPTYRLGPPNLTWPRHLTKPRHDVSGGSNGRLALSNKA</sequence>